<reference evidence="1 2" key="1">
    <citation type="journal article" date="2015" name="Nat. Commun.">
        <title>Lucilia cuprina genome unlocks parasitic fly biology to underpin future interventions.</title>
        <authorList>
            <person name="Anstead C.A."/>
            <person name="Korhonen P.K."/>
            <person name="Young N.D."/>
            <person name="Hall R.S."/>
            <person name="Jex A.R."/>
            <person name="Murali S.C."/>
            <person name="Hughes D.S."/>
            <person name="Lee S.F."/>
            <person name="Perry T."/>
            <person name="Stroehlein A.J."/>
            <person name="Ansell B.R."/>
            <person name="Breugelmans B."/>
            <person name="Hofmann A."/>
            <person name="Qu J."/>
            <person name="Dugan S."/>
            <person name="Lee S.L."/>
            <person name="Chao H."/>
            <person name="Dinh H."/>
            <person name="Han Y."/>
            <person name="Doddapaneni H.V."/>
            <person name="Worley K.C."/>
            <person name="Muzny D.M."/>
            <person name="Ioannidis P."/>
            <person name="Waterhouse R.M."/>
            <person name="Zdobnov E.M."/>
            <person name="James P.J."/>
            <person name="Bagnall N.H."/>
            <person name="Kotze A.C."/>
            <person name="Gibbs R.A."/>
            <person name="Richards S."/>
            <person name="Batterham P."/>
            <person name="Gasser R.B."/>
        </authorList>
    </citation>
    <scope>NUCLEOTIDE SEQUENCE [LARGE SCALE GENOMIC DNA]</scope>
    <source>
        <strain evidence="1 2">LS</strain>
        <tissue evidence="1">Full body</tissue>
    </source>
</reference>
<comment type="caution">
    <text evidence="1">The sequence shown here is derived from an EMBL/GenBank/DDBJ whole genome shotgun (WGS) entry which is preliminary data.</text>
</comment>
<organism evidence="1 2">
    <name type="scientific">Lucilia cuprina</name>
    <name type="common">Green bottle fly</name>
    <name type="synonym">Australian sheep blowfly</name>
    <dbReference type="NCBI Taxonomy" id="7375"/>
    <lineage>
        <taxon>Eukaryota</taxon>
        <taxon>Metazoa</taxon>
        <taxon>Ecdysozoa</taxon>
        <taxon>Arthropoda</taxon>
        <taxon>Hexapoda</taxon>
        <taxon>Insecta</taxon>
        <taxon>Pterygota</taxon>
        <taxon>Neoptera</taxon>
        <taxon>Endopterygota</taxon>
        <taxon>Diptera</taxon>
        <taxon>Brachycera</taxon>
        <taxon>Muscomorpha</taxon>
        <taxon>Oestroidea</taxon>
        <taxon>Calliphoridae</taxon>
        <taxon>Luciliinae</taxon>
        <taxon>Lucilia</taxon>
    </lineage>
</organism>
<dbReference type="EMBL" id="JRES01001569">
    <property type="protein sequence ID" value="KNC21902.1"/>
    <property type="molecule type" value="Genomic_DNA"/>
</dbReference>
<name>A0A0L0BPD2_LUCCU</name>
<protein>
    <submittedName>
        <fullName evidence="1">Uncharacterized protein</fullName>
    </submittedName>
</protein>
<dbReference type="AlphaFoldDB" id="A0A0L0BPD2"/>
<proteinExistence type="predicted"/>
<gene>
    <name evidence="1" type="ORF">FF38_00945</name>
</gene>
<sequence length="64" mass="7503">MKFPMTSLFPFSFSFQPAVNTKPQRCFRPHMRTPKKAIVTKNFFLHLAHEETQAEIEKELAALH</sequence>
<dbReference type="Proteomes" id="UP000037069">
    <property type="component" value="Unassembled WGS sequence"/>
</dbReference>
<accession>A0A0L0BPD2</accession>
<evidence type="ECO:0000313" key="2">
    <source>
        <dbReference type="Proteomes" id="UP000037069"/>
    </source>
</evidence>
<evidence type="ECO:0000313" key="1">
    <source>
        <dbReference type="EMBL" id="KNC21902.1"/>
    </source>
</evidence>
<keyword evidence="2" id="KW-1185">Reference proteome</keyword>